<accession>A0ABR2TF03</accession>
<evidence type="ECO:0000313" key="3">
    <source>
        <dbReference type="Proteomes" id="UP001396334"/>
    </source>
</evidence>
<protein>
    <submittedName>
        <fullName evidence="2">Uncharacterized protein</fullName>
    </submittedName>
</protein>
<organism evidence="2 3">
    <name type="scientific">Hibiscus sabdariffa</name>
    <name type="common">roselle</name>
    <dbReference type="NCBI Taxonomy" id="183260"/>
    <lineage>
        <taxon>Eukaryota</taxon>
        <taxon>Viridiplantae</taxon>
        <taxon>Streptophyta</taxon>
        <taxon>Embryophyta</taxon>
        <taxon>Tracheophyta</taxon>
        <taxon>Spermatophyta</taxon>
        <taxon>Magnoliopsida</taxon>
        <taxon>eudicotyledons</taxon>
        <taxon>Gunneridae</taxon>
        <taxon>Pentapetalae</taxon>
        <taxon>rosids</taxon>
        <taxon>malvids</taxon>
        <taxon>Malvales</taxon>
        <taxon>Malvaceae</taxon>
        <taxon>Malvoideae</taxon>
        <taxon>Hibiscus</taxon>
    </lineage>
</organism>
<comment type="caution">
    <text evidence="2">The sequence shown here is derived from an EMBL/GenBank/DDBJ whole genome shotgun (WGS) entry which is preliminary data.</text>
</comment>
<evidence type="ECO:0000256" key="1">
    <source>
        <dbReference type="SAM" id="MobiDB-lite"/>
    </source>
</evidence>
<dbReference type="Proteomes" id="UP001396334">
    <property type="component" value="Unassembled WGS sequence"/>
</dbReference>
<reference evidence="2 3" key="1">
    <citation type="journal article" date="2024" name="G3 (Bethesda)">
        <title>Genome assembly of Hibiscus sabdariffa L. provides insights into metabolisms of medicinal natural products.</title>
        <authorList>
            <person name="Kim T."/>
        </authorList>
    </citation>
    <scope>NUCLEOTIDE SEQUENCE [LARGE SCALE GENOMIC DNA]</scope>
    <source>
        <strain evidence="2">TK-2024</strain>
        <tissue evidence="2">Old leaves</tissue>
    </source>
</reference>
<dbReference type="EMBL" id="JBBPBN010000006">
    <property type="protein sequence ID" value="KAK9035984.1"/>
    <property type="molecule type" value="Genomic_DNA"/>
</dbReference>
<gene>
    <name evidence="2" type="ORF">V6N11_078006</name>
</gene>
<feature type="region of interest" description="Disordered" evidence="1">
    <location>
        <begin position="50"/>
        <end position="86"/>
    </location>
</feature>
<keyword evidence="3" id="KW-1185">Reference proteome</keyword>
<evidence type="ECO:0000313" key="2">
    <source>
        <dbReference type="EMBL" id="KAK9035984.1"/>
    </source>
</evidence>
<sequence>MMTWLKLIGNCCVEMTIGSHLKYPTFCIQTRPDINLKQGTVRRLLKLSANSRSESRVDSVNGDGNRNSSTKRKCGGSGQSAQEENDERWGCLRWGCRDYASVLHR</sequence>
<name>A0ABR2TF03_9ROSI</name>
<proteinExistence type="predicted"/>